<dbReference type="OrthoDB" id="7390113at2"/>
<dbReference type="Gene3D" id="1.10.8.60">
    <property type="match status" value="1"/>
</dbReference>
<dbReference type="PANTHER" id="PTHR30050:SF5">
    <property type="entry name" value="DNAA REGULATORY INACTIVATOR HDA"/>
    <property type="match status" value="1"/>
</dbReference>
<dbReference type="PANTHER" id="PTHR30050">
    <property type="entry name" value="CHROMOSOMAL REPLICATION INITIATOR PROTEIN DNAA"/>
    <property type="match status" value="1"/>
</dbReference>
<organism evidence="1 2">
    <name type="scientific">Tepidamorphus gemmatus</name>
    <dbReference type="NCBI Taxonomy" id="747076"/>
    <lineage>
        <taxon>Bacteria</taxon>
        <taxon>Pseudomonadati</taxon>
        <taxon>Pseudomonadota</taxon>
        <taxon>Alphaproteobacteria</taxon>
        <taxon>Hyphomicrobiales</taxon>
        <taxon>Tepidamorphaceae</taxon>
        <taxon>Tepidamorphus</taxon>
    </lineage>
</organism>
<keyword evidence="2" id="KW-1185">Reference proteome</keyword>
<dbReference type="GO" id="GO:0003688">
    <property type="term" value="F:DNA replication origin binding"/>
    <property type="evidence" value="ECO:0007669"/>
    <property type="project" value="TreeGrafter"/>
</dbReference>
<gene>
    <name evidence="1" type="ORF">EDC22_102124</name>
</gene>
<dbReference type="GO" id="GO:0006270">
    <property type="term" value="P:DNA replication initiation"/>
    <property type="evidence" value="ECO:0007669"/>
    <property type="project" value="TreeGrafter"/>
</dbReference>
<evidence type="ECO:0000313" key="1">
    <source>
        <dbReference type="EMBL" id="TCT12439.1"/>
    </source>
</evidence>
<dbReference type="InterPro" id="IPR027417">
    <property type="entry name" value="P-loop_NTPase"/>
</dbReference>
<comment type="caution">
    <text evidence="1">The sequence shown here is derived from an EMBL/GenBank/DDBJ whole genome shotgun (WGS) entry which is preliminary data.</text>
</comment>
<name>A0A4R3MF35_9HYPH</name>
<dbReference type="Proteomes" id="UP000295678">
    <property type="component" value="Unassembled WGS sequence"/>
</dbReference>
<dbReference type="EMBL" id="SMAK01000002">
    <property type="protein sequence ID" value="TCT12439.1"/>
    <property type="molecule type" value="Genomic_DNA"/>
</dbReference>
<dbReference type="GO" id="GO:0005886">
    <property type="term" value="C:plasma membrane"/>
    <property type="evidence" value="ECO:0007669"/>
    <property type="project" value="TreeGrafter"/>
</dbReference>
<protein>
    <submittedName>
        <fullName evidence="1">Regulatory inactivation of DnaA Hda protein</fullName>
    </submittedName>
</protein>
<reference evidence="1 2" key="1">
    <citation type="submission" date="2019-03" db="EMBL/GenBank/DDBJ databases">
        <title>Genomic Encyclopedia of Type Strains, Phase IV (KMG-IV): sequencing the most valuable type-strain genomes for metagenomic binning, comparative biology and taxonomic classification.</title>
        <authorList>
            <person name="Goeker M."/>
        </authorList>
    </citation>
    <scope>NUCLEOTIDE SEQUENCE [LARGE SCALE GENOMIC DNA]</scope>
    <source>
        <strain evidence="1 2">DSM 19345</strain>
    </source>
</reference>
<dbReference type="Gene3D" id="3.40.50.300">
    <property type="entry name" value="P-loop containing nucleotide triphosphate hydrolases"/>
    <property type="match status" value="1"/>
</dbReference>
<dbReference type="SUPFAM" id="SSF52540">
    <property type="entry name" value="P-loop containing nucleoside triphosphate hydrolases"/>
    <property type="match status" value="1"/>
</dbReference>
<proteinExistence type="predicted"/>
<accession>A0A4R3MF35</accession>
<dbReference type="AlphaFoldDB" id="A0A4R3MF35"/>
<sequence>MSAARQLPLAFPFRAALGREDFLVGAANVAAVSAIDGWPEWPDGGLLLIGPTGSGKSHLVEVWRRRSGARRFAADALPENVVDGLDDVSAVAVEDCGAGVDERALFHLLNAAERRGVDVLLTARSAPGFWRVTIPDLLSRLRRLPAVVMQAPDEDLLAALIVKLFADRQIAIERGVVDYVLPRLERSFEAMQSFVDQADRLAMAEGKPVTRALAARVLAACRPLPVAETSPGEPATD</sequence>
<evidence type="ECO:0000313" key="2">
    <source>
        <dbReference type="Proteomes" id="UP000295678"/>
    </source>
</evidence>
<dbReference type="RefSeq" id="WP_132805226.1">
    <property type="nucleotide sequence ID" value="NZ_SMAK01000002.1"/>
</dbReference>